<organism evidence="1 2">
    <name type="scientific">Pseudomonas syringae pv. maculicola</name>
    <dbReference type="NCBI Taxonomy" id="59511"/>
    <lineage>
        <taxon>Bacteria</taxon>
        <taxon>Pseudomonadati</taxon>
        <taxon>Pseudomonadota</taxon>
        <taxon>Gammaproteobacteria</taxon>
        <taxon>Pseudomonadales</taxon>
        <taxon>Pseudomonadaceae</taxon>
        <taxon>Pseudomonas</taxon>
    </lineage>
</organism>
<feature type="non-terminal residue" evidence="1">
    <location>
        <position position="1"/>
    </location>
</feature>
<proteinExistence type="predicted"/>
<evidence type="ECO:0000313" key="1">
    <source>
        <dbReference type="EMBL" id="RML88880.1"/>
    </source>
</evidence>
<reference evidence="1 2" key="1">
    <citation type="submission" date="2018-08" db="EMBL/GenBank/DDBJ databases">
        <title>Recombination of ecologically and evolutionarily significant loci maintains genetic cohesion in the Pseudomonas syringae species complex.</title>
        <authorList>
            <person name="Dillon M."/>
            <person name="Thakur S."/>
            <person name="Almeida R.N.D."/>
            <person name="Weir B.S."/>
            <person name="Guttman D.S."/>
        </authorList>
    </citation>
    <scope>NUCLEOTIDE SEQUENCE [LARGE SCALE GENOMIC DNA]</scope>
    <source>
        <strain evidence="1 2">88_10</strain>
    </source>
</reference>
<name>A0A3M2ZLA4_PSEYM</name>
<sequence length="79" mass="9118">EAADNNQALDITTVNDFYGYVGKNMQVNNIRDIDLDKALKVTVENNAFKAHLNYEQREPWFQNIDLVMKFDKQLSVGKP</sequence>
<dbReference type="Proteomes" id="UP000282378">
    <property type="component" value="Unassembled WGS sequence"/>
</dbReference>
<gene>
    <name evidence="1" type="ORF">APX70_06254</name>
</gene>
<protein>
    <submittedName>
        <fullName evidence="1">Uncharacterized protein</fullName>
    </submittedName>
</protein>
<dbReference type="Pfam" id="PF16137">
    <property type="entry name" value="DUF4845"/>
    <property type="match status" value="1"/>
</dbReference>
<evidence type="ECO:0000313" key="2">
    <source>
        <dbReference type="Proteomes" id="UP000282378"/>
    </source>
</evidence>
<dbReference type="AlphaFoldDB" id="A0A3M2ZLA4"/>
<dbReference type="EMBL" id="RBNL01001509">
    <property type="protein sequence ID" value="RML88880.1"/>
    <property type="molecule type" value="Genomic_DNA"/>
</dbReference>
<comment type="caution">
    <text evidence="1">The sequence shown here is derived from an EMBL/GenBank/DDBJ whole genome shotgun (WGS) entry which is preliminary data.</text>
</comment>
<accession>A0A3M2ZLA4</accession>
<dbReference type="InterPro" id="IPR032314">
    <property type="entry name" value="DUF4845"/>
</dbReference>